<dbReference type="AlphaFoldDB" id="A0AA41YSX0"/>
<dbReference type="PANTHER" id="PTHR10696:SF56">
    <property type="entry name" value="TAUD_TFDA-LIKE DOMAIN-CONTAINING PROTEIN"/>
    <property type="match status" value="1"/>
</dbReference>
<keyword evidence="3" id="KW-0045">Antibiotic biosynthesis</keyword>
<evidence type="ECO:0000256" key="3">
    <source>
        <dbReference type="ARBA" id="ARBA00023194"/>
    </source>
</evidence>
<dbReference type="Proteomes" id="UP001165679">
    <property type="component" value="Unassembled WGS sequence"/>
</dbReference>
<feature type="domain" description="TauD/TfdA-like" evidence="4">
    <location>
        <begin position="62"/>
        <end position="327"/>
    </location>
</feature>
<dbReference type="SUPFAM" id="SSF51197">
    <property type="entry name" value="Clavaminate synthase-like"/>
    <property type="match status" value="1"/>
</dbReference>
<dbReference type="GO" id="GO:0017000">
    <property type="term" value="P:antibiotic biosynthetic process"/>
    <property type="evidence" value="ECO:0007669"/>
    <property type="project" value="UniProtKB-KW"/>
</dbReference>
<sequence>MSATAMPAAGSPTARTPLAGPAAWYGAELDRSGAWIRTLDDAQRREIDAALAHVKRQGFSPLGFGRADFPLHSTADLLAAIAAELEDGRGMVRLRGVPVDRYSEDDLRTIFWGLGRHLGTAVYQNATGEIMGEVRDETRLAQQSFTPVEAGKVASSRARSRSTGPLRWHTDRCDVIALMCVSNAQAGGVSKLASIVTIYNEILRRRPDLLELLCQDYWRARPADEDGLSPDKVFAMPVFGLRDGRITSQYSRTYVEQAQEVAGVPRLTAAQNEALDMLAAVAEEVCLHSPFVPGDIQLLNNHVVYHGRTAYEDNTTTHQERLLLRLWLAVPNSRRLPEGFETLWGSAAPGALRGGVVQPGTGSRVPVETASA</sequence>
<dbReference type="EMBL" id="JAPDNT010000013">
    <property type="protein sequence ID" value="MCW3475900.1"/>
    <property type="molecule type" value="Genomic_DNA"/>
</dbReference>
<comment type="caution">
    <text evidence="5">The sequence shown here is derived from an EMBL/GenBank/DDBJ whole genome shotgun (WGS) entry which is preliminary data.</text>
</comment>
<evidence type="ECO:0000313" key="5">
    <source>
        <dbReference type="EMBL" id="MCW3475900.1"/>
    </source>
</evidence>
<name>A0AA41YSX0_9PROT</name>
<dbReference type="Gene3D" id="3.60.130.10">
    <property type="entry name" value="Clavaminate synthase-like"/>
    <property type="match status" value="1"/>
</dbReference>
<keyword evidence="5" id="KW-0223">Dioxygenase</keyword>
<dbReference type="InterPro" id="IPR050411">
    <property type="entry name" value="AlphaKG_dependent_hydroxylases"/>
</dbReference>
<protein>
    <submittedName>
        <fullName evidence="5">TauD/TfdA family dioxygenase</fullName>
    </submittedName>
</protein>
<dbReference type="PANTHER" id="PTHR10696">
    <property type="entry name" value="GAMMA-BUTYROBETAINE HYDROXYLASE-RELATED"/>
    <property type="match status" value="1"/>
</dbReference>
<gene>
    <name evidence="5" type="ORF">OL599_15080</name>
</gene>
<evidence type="ECO:0000256" key="2">
    <source>
        <dbReference type="ARBA" id="ARBA00023002"/>
    </source>
</evidence>
<evidence type="ECO:0000259" key="4">
    <source>
        <dbReference type="Pfam" id="PF02668"/>
    </source>
</evidence>
<reference evidence="5" key="2">
    <citation type="submission" date="2022-10" db="EMBL/GenBank/DDBJ databases">
        <authorList>
            <person name="Trinh H.N."/>
        </authorList>
    </citation>
    <scope>NUCLEOTIDE SEQUENCE</scope>
    <source>
        <strain evidence="5">RN2-1</strain>
    </source>
</reference>
<evidence type="ECO:0000313" key="6">
    <source>
        <dbReference type="Proteomes" id="UP001165679"/>
    </source>
</evidence>
<organism evidence="5 6">
    <name type="scientific">Limobrevibacterium gyesilva</name>
    <dbReference type="NCBI Taxonomy" id="2991712"/>
    <lineage>
        <taxon>Bacteria</taxon>
        <taxon>Pseudomonadati</taxon>
        <taxon>Pseudomonadota</taxon>
        <taxon>Alphaproteobacteria</taxon>
        <taxon>Acetobacterales</taxon>
        <taxon>Acetobacteraceae</taxon>
        <taxon>Limobrevibacterium</taxon>
    </lineage>
</organism>
<reference evidence="5" key="1">
    <citation type="submission" date="2022-09" db="EMBL/GenBank/DDBJ databases">
        <title>Rhodovastum sp. nov. RN2-1 isolated from soil in Seongnam, South Korea.</title>
        <authorList>
            <person name="Le N.T."/>
        </authorList>
    </citation>
    <scope>NUCLEOTIDE SEQUENCE</scope>
    <source>
        <strain evidence="5">RN2-1</strain>
    </source>
</reference>
<dbReference type="GO" id="GO:0016706">
    <property type="term" value="F:2-oxoglutarate-dependent dioxygenase activity"/>
    <property type="evidence" value="ECO:0007669"/>
    <property type="project" value="UniProtKB-ARBA"/>
</dbReference>
<proteinExistence type="predicted"/>
<accession>A0AA41YSX0</accession>
<keyword evidence="2" id="KW-0560">Oxidoreductase</keyword>
<dbReference type="InterPro" id="IPR003819">
    <property type="entry name" value="TauD/TfdA-like"/>
</dbReference>
<keyword evidence="6" id="KW-1185">Reference proteome</keyword>
<dbReference type="InterPro" id="IPR042098">
    <property type="entry name" value="TauD-like_sf"/>
</dbReference>
<comment type="cofactor">
    <cofactor evidence="1">
        <name>Fe(2+)</name>
        <dbReference type="ChEBI" id="CHEBI:29033"/>
    </cofactor>
</comment>
<dbReference type="RefSeq" id="WP_264714631.1">
    <property type="nucleotide sequence ID" value="NZ_JAPDNT010000013.1"/>
</dbReference>
<dbReference type="Pfam" id="PF02668">
    <property type="entry name" value="TauD"/>
    <property type="match status" value="1"/>
</dbReference>
<evidence type="ECO:0000256" key="1">
    <source>
        <dbReference type="ARBA" id="ARBA00001954"/>
    </source>
</evidence>